<dbReference type="PANTHER" id="PTHR43877:SF1">
    <property type="entry name" value="ACETYLTRANSFERASE"/>
    <property type="match status" value="1"/>
</dbReference>
<dbReference type="Pfam" id="PF00583">
    <property type="entry name" value="Acetyltransf_1"/>
    <property type="match status" value="1"/>
</dbReference>
<reference evidence="5" key="1">
    <citation type="journal article" date="2019" name="Int. J. Syst. Evol. Microbiol.">
        <title>The Global Catalogue of Microorganisms (GCM) 10K type strain sequencing project: providing services to taxonomists for standard genome sequencing and annotation.</title>
        <authorList>
            <consortium name="The Broad Institute Genomics Platform"/>
            <consortium name="The Broad Institute Genome Sequencing Center for Infectious Disease"/>
            <person name="Wu L."/>
            <person name="Ma J."/>
        </authorList>
    </citation>
    <scope>NUCLEOTIDE SEQUENCE [LARGE SCALE GENOMIC DNA]</scope>
    <source>
        <strain evidence="5">CGMCC 4.7396</strain>
    </source>
</reference>
<accession>A0ABV7Q4S8</accession>
<name>A0ABV7Q4S8_9ACTN</name>
<sequence length="345" mass="38629">MSESPAAVEIRRVHLEDKDALKQVHELFELVRATETPELPPVPEDRYAGALEHPPPNSEYRCYTAVDDGTVLGQTWVYLPHDENAHYAEIELAVHPDHRRRGLGTALLDHFLRLSRDEHRSELVIRVRAAVEGGPSRPETGARFLEKHGFTKALTEIDRSLRIDAIDPEAEQRLWDASIAAAEGYEIVSWIGRSPEEYVEGLGRIDSQIFAEVPLGELDLRPRTVDADFVRTREDRAEAKGDILVRTIAVHQAGGDLAANTLIYAHEGEEHAGQAITIVDPAHRGHRLGLLTKLANLRQLREHHGHVTTIWTGNADNNANMVAINDQMGFRPVDALLSYQRKLDV</sequence>
<dbReference type="InterPro" id="IPR000182">
    <property type="entry name" value="GNAT_dom"/>
</dbReference>
<gene>
    <name evidence="4" type="ORF">ACFO8M_17730</name>
</gene>
<dbReference type="GO" id="GO:0016746">
    <property type="term" value="F:acyltransferase activity"/>
    <property type="evidence" value="ECO:0007669"/>
    <property type="project" value="UniProtKB-KW"/>
</dbReference>
<dbReference type="Proteomes" id="UP001595712">
    <property type="component" value="Unassembled WGS sequence"/>
</dbReference>
<keyword evidence="2 4" id="KW-0012">Acyltransferase</keyword>
<comment type="caution">
    <text evidence="4">The sequence shown here is derived from an EMBL/GenBank/DDBJ whole genome shotgun (WGS) entry which is preliminary data.</text>
</comment>
<evidence type="ECO:0000256" key="2">
    <source>
        <dbReference type="ARBA" id="ARBA00023315"/>
    </source>
</evidence>
<dbReference type="RefSeq" id="WP_387977971.1">
    <property type="nucleotide sequence ID" value="NZ_JBHRWO010000015.1"/>
</dbReference>
<dbReference type="SUPFAM" id="SSF55729">
    <property type="entry name" value="Acyl-CoA N-acyltransferases (Nat)"/>
    <property type="match status" value="2"/>
</dbReference>
<keyword evidence="1 4" id="KW-0808">Transferase</keyword>
<protein>
    <submittedName>
        <fullName evidence="4">GNAT family N-acetyltransferase</fullName>
        <ecNumber evidence="4">2.3.-.-</ecNumber>
    </submittedName>
</protein>
<evidence type="ECO:0000259" key="3">
    <source>
        <dbReference type="PROSITE" id="PS51186"/>
    </source>
</evidence>
<feature type="domain" description="N-acetyltransferase" evidence="3">
    <location>
        <begin position="8"/>
        <end position="166"/>
    </location>
</feature>
<proteinExistence type="predicted"/>
<dbReference type="Gene3D" id="3.40.630.30">
    <property type="match status" value="1"/>
</dbReference>
<dbReference type="PROSITE" id="PS51186">
    <property type="entry name" value="GNAT"/>
    <property type="match status" value="1"/>
</dbReference>
<evidence type="ECO:0000313" key="5">
    <source>
        <dbReference type="Proteomes" id="UP001595712"/>
    </source>
</evidence>
<dbReference type="CDD" id="cd04301">
    <property type="entry name" value="NAT_SF"/>
    <property type="match status" value="1"/>
</dbReference>
<dbReference type="EMBL" id="JBHRWO010000015">
    <property type="protein sequence ID" value="MFC3494328.1"/>
    <property type="molecule type" value="Genomic_DNA"/>
</dbReference>
<evidence type="ECO:0000313" key="4">
    <source>
        <dbReference type="EMBL" id="MFC3494328.1"/>
    </source>
</evidence>
<dbReference type="InterPro" id="IPR050832">
    <property type="entry name" value="Bact_Acetyltransf"/>
</dbReference>
<dbReference type="EC" id="2.3.-.-" evidence="4"/>
<dbReference type="PANTHER" id="PTHR43877">
    <property type="entry name" value="AMINOALKYLPHOSPHONATE N-ACETYLTRANSFERASE-RELATED-RELATED"/>
    <property type="match status" value="1"/>
</dbReference>
<keyword evidence="5" id="KW-1185">Reference proteome</keyword>
<dbReference type="InterPro" id="IPR016181">
    <property type="entry name" value="Acyl_CoA_acyltransferase"/>
</dbReference>
<organism evidence="4 5">
    <name type="scientific">Glycomyces rhizosphaerae</name>
    <dbReference type="NCBI Taxonomy" id="2054422"/>
    <lineage>
        <taxon>Bacteria</taxon>
        <taxon>Bacillati</taxon>
        <taxon>Actinomycetota</taxon>
        <taxon>Actinomycetes</taxon>
        <taxon>Glycomycetales</taxon>
        <taxon>Glycomycetaceae</taxon>
        <taxon>Glycomyces</taxon>
    </lineage>
</organism>
<evidence type="ECO:0000256" key="1">
    <source>
        <dbReference type="ARBA" id="ARBA00022679"/>
    </source>
</evidence>